<keyword evidence="11" id="KW-1185">Reference proteome</keyword>
<gene>
    <name evidence="8" type="primary">msrQ</name>
    <name evidence="10" type="ORF">JYP53_11260</name>
</gene>
<keyword evidence="8" id="KW-0249">Electron transport</keyword>
<keyword evidence="4 8" id="KW-0812">Transmembrane</keyword>
<keyword evidence="2 8" id="KW-0813">Transport</keyword>
<dbReference type="PANTHER" id="PTHR36964:SF1">
    <property type="entry name" value="PROTEIN-METHIONINE-SULFOXIDE REDUCTASE HEME-BINDING SUBUNIT MSRQ"/>
    <property type="match status" value="1"/>
</dbReference>
<dbReference type="PANTHER" id="PTHR36964">
    <property type="entry name" value="PROTEIN-METHIONINE-SULFOXIDE REDUCTASE HEME-BINDING SUBUNIT MSRQ"/>
    <property type="match status" value="1"/>
</dbReference>
<dbReference type="InterPro" id="IPR013130">
    <property type="entry name" value="Fe3_Rdtase_TM_dom"/>
</dbReference>
<organism evidence="10 11">
    <name type="scientific">Marinobacter daepoensis</name>
    <dbReference type="NCBI Taxonomy" id="262077"/>
    <lineage>
        <taxon>Bacteria</taxon>
        <taxon>Pseudomonadati</taxon>
        <taxon>Pseudomonadota</taxon>
        <taxon>Gammaproteobacteria</taxon>
        <taxon>Pseudomonadales</taxon>
        <taxon>Marinobacteraceae</taxon>
        <taxon>Marinobacter</taxon>
    </lineage>
</organism>
<evidence type="ECO:0000313" key="10">
    <source>
        <dbReference type="EMBL" id="MBN7770477.1"/>
    </source>
</evidence>
<keyword evidence="8" id="KW-0479">Metal-binding</keyword>
<comment type="function">
    <text evidence="8">Part of the MsrPQ system that repairs oxidized periplasmic proteins containing methionine sulfoxide residues (Met-O), using respiratory chain electrons. Thus protects these proteins from oxidative-stress damage caused by reactive species of oxygen and chlorine generated by the host defense mechanisms. MsrPQ is essential for the maintenance of envelope integrity under bleach stress, rescuing a wide series of structurally unrelated periplasmic proteins from methionine oxidation. MsrQ provides electrons for reduction to the reductase catalytic subunit MsrP, using the quinone pool of the respiratory chain.</text>
</comment>
<feature type="transmembrane region" description="Helical" evidence="8">
    <location>
        <begin position="85"/>
        <end position="105"/>
    </location>
</feature>
<dbReference type="EMBL" id="JAFKDB010000016">
    <property type="protein sequence ID" value="MBN7770477.1"/>
    <property type="molecule type" value="Genomic_DNA"/>
</dbReference>
<feature type="transmembrane region" description="Helical" evidence="8">
    <location>
        <begin position="176"/>
        <end position="195"/>
    </location>
</feature>
<dbReference type="InterPro" id="IPR022837">
    <property type="entry name" value="MsrQ-like"/>
</dbReference>
<protein>
    <recommendedName>
        <fullName evidence="8">Protein-methionine-sulfoxide reductase heme-binding subunit MsrQ</fullName>
    </recommendedName>
    <alternativeName>
        <fullName evidence="8">Flavocytochrome MsrQ</fullName>
    </alternativeName>
</protein>
<proteinExistence type="inferred from homology"/>
<evidence type="ECO:0000256" key="7">
    <source>
        <dbReference type="ARBA" id="ARBA00023136"/>
    </source>
</evidence>
<keyword evidence="8" id="KW-0288">FMN</keyword>
<sequence length="205" mass="22963">MASAANNRFPYAWAKVVTFILCLMPLGVIVWGLGVGDLGPDPGQAITEALGLATFQLLLITLLITPLRKVTGWAGWIRFRRMLGLYAFFYGVLHVLAFLQFILGWTDLWATFTKRPYIIAGAMAFVLMVPLALTSTKRMMKKLGRGWKPLHRLIYCSAVLAWVHFLWQARSDITEMVVYGVLLAGLLGLRAYWFGVSSLVPLKKV</sequence>
<feature type="transmembrane region" description="Helical" evidence="8">
    <location>
        <begin position="45"/>
        <end position="64"/>
    </location>
</feature>
<keyword evidence="5 8" id="KW-1133">Transmembrane helix</keyword>
<feature type="transmembrane region" description="Helical" evidence="8">
    <location>
        <begin position="117"/>
        <end position="133"/>
    </location>
</feature>
<reference evidence="10 11" key="1">
    <citation type="submission" date="2021-02" db="EMBL/GenBank/DDBJ databases">
        <title>PHA producing bacteria isolated from coastal sediment in Guangdong, Shenzhen.</title>
        <authorList>
            <person name="Zheng W."/>
            <person name="Yu S."/>
            <person name="Huang Y."/>
        </authorList>
    </citation>
    <scope>NUCLEOTIDE SEQUENCE [LARGE SCALE GENOMIC DNA]</scope>
    <source>
        <strain evidence="10 11">TN21-5</strain>
    </source>
</reference>
<dbReference type="HAMAP" id="MF_01207">
    <property type="entry name" value="MsrQ"/>
    <property type="match status" value="1"/>
</dbReference>
<feature type="domain" description="Ferric oxidoreductase" evidence="9">
    <location>
        <begin position="51"/>
        <end position="161"/>
    </location>
</feature>
<accession>A0ABS3BFE6</accession>
<comment type="similarity">
    <text evidence="8">Belongs to the MsrQ family.</text>
</comment>
<comment type="cofactor">
    <cofactor evidence="8">
        <name>FMN</name>
        <dbReference type="ChEBI" id="CHEBI:58210"/>
    </cofactor>
    <text evidence="8">Binds 1 FMN per subunit.</text>
</comment>
<evidence type="ECO:0000256" key="8">
    <source>
        <dbReference type="HAMAP-Rule" id="MF_01207"/>
    </source>
</evidence>
<dbReference type="Proteomes" id="UP000664344">
    <property type="component" value="Unassembled WGS sequence"/>
</dbReference>
<evidence type="ECO:0000256" key="2">
    <source>
        <dbReference type="ARBA" id="ARBA00022448"/>
    </source>
</evidence>
<evidence type="ECO:0000256" key="5">
    <source>
        <dbReference type="ARBA" id="ARBA00022989"/>
    </source>
</evidence>
<comment type="subcellular location">
    <subcellularLocation>
        <location evidence="8">Cell membrane</location>
        <topology evidence="8">Multi-pass membrane protein</topology>
    </subcellularLocation>
    <subcellularLocation>
        <location evidence="1">Membrane</location>
        <topology evidence="1">Multi-pass membrane protein</topology>
    </subcellularLocation>
</comment>
<keyword evidence="7 8" id="KW-0472">Membrane</keyword>
<evidence type="ECO:0000259" key="9">
    <source>
        <dbReference type="Pfam" id="PF01794"/>
    </source>
</evidence>
<keyword evidence="8" id="KW-0285">Flavoprotein</keyword>
<comment type="subunit">
    <text evidence="8">Heterodimer of a catalytic subunit (MsrP) and a heme-binding subunit (MsrQ).</text>
</comment>
<feature type="transmembrane region" description="Helical" evidence="8">
    <location>
        <begin position="12"/>
        <end position="33"/>
    </location>
</feature>
<evidence type="ECO:0000256" key="6">
    <source>
        <dbReference type="ARBA" id="ARBA00023004"/>
    </source>
</evidence>
<feature type="transmembrane region" description="Helical" evidence="8">
    <location>
        <begin position="153"/>
        <end position="170"/>
    </location>
</feature>
<evidence type="ECO:0000313" key="11">
    <source>
        <dbReference type="Proteomes" id="UP000664344"/>
    </source>
</evidence>
<evidence type="ECO:0000256" key="1">
    <source>
        <dbReference type="ARBA" id="ARBA00004141"/>
    </source>
</evidence>
<comment type="cofactor">
    <cofactor evidence="8">
        <name>heme b</name>
        <dbReference type="ChEBI" id="CHEBI:60344"/>
    </cofactor>
    <text evidence="8">Binds 1 heme b (iron(II)-protoporphyrin IX) group per subunit.</text>
</comment>
<evidence type="ECO:0000256" key="4">
    <source>
        <dbReference type="ARBA" id="ARBA00022692"/>
    </source>
</evidence>
<keyword evidence="3 8" id="KW-0349">Heme</keyword>
<dbReference type="Pfam" id="PF01794">
    <property type="entry name" value="Ferric_reduct"/>
    <property type="match status" value="1"/>
</dbReference>
<keyword evidence="6 8" id="KW-0408">Iron</keyword>
<evidence type="ECO:0000256" key="3">
    <source>
        <dbReference type="ARBA" id="ARBA00022617"/>
    </source>
</evidence>
<name>A0ABS3BFE6_9GAMM</name>
<comment type="caution">
    <text evidence="10">The sequence shown here is derived from an EMBL/GenBank/DDBJ whole genome shotgun (WGS) entry which is preliminary data.</text>
</comment>
<keyword evidence="8" id="KW-1003">Cell membrane</keyword>